<reference evidence="1 2" key="1">
    <citation type="submission" date="2018-11" db="EMBL/GenBank/DDBJ databases">
        <title>Draft genome sequence of Gordonia sp. RS15-1S isolated from rice stems.</title>
        <authorList>
            <person name="Muangham S."/>
        </authorList>
    </citation>
    <scope>NUCLEOTIDE SEQUENCE [LARGE SCALE GENOMIC DNA]</scope>
    <source>
        <strain evidence="1 2">RS15-1S</strain>
    </source>
</reference>
<dbReference type="Proteomes" id="UP000267536">
    <property type="component" value="Unassembled WGS sequence"/>
</dbReference>
<evidence type="ECO:0000313" key="1">
    <source>
        <dbReference type="EMBL" id="RPA58069.1"/>
    </source>
</evidence>
<comment type="caution">
    <text evidence="1">The sequence shown here is derived from an EMBL/GenBank/DDBJ whole genome shotgun (WGS) entry which is preliminary data.</text>
</comment>
<accession>A0A3N4G5G0</accession>
<dbReference type="EMBL" id="RKMH01000013">
    <property type="protein sequence ID" value="RPA58069.1"/>
    <property type="molecule type" value="Genomic_DNA"/>
</dbReference>
<evidence type="ECO:0000313" key="2">
    <source>
        <dbReference type="Proteomes" id="UP000267536"/>
    </source>
</evidence>
<sequence length="110" mass="11842">MGNGDLPDDAFGPALRDKSLTLHIDPGVRNAVTAARTSLESFLQAGLDPNVPFLNDALGDSDEAKAVKTFLQDKRKELSDEMSAQAHSVDEIHTLMQYSLGTLARQDSDG</sequence>
<keyword evidence="2" id="KW-1185">Reference proteome</keyword>
<dbReference type="AlphaFoldDB" id="A0A3N4G5G0"/>
<organism evidence="1 2">
    <name type="scientific">Gordonia oryzae</name>
    <dbReference type="NCBI Taxonomy" id="2487349"/>
    <lineage>
        <taxon>Bacteria</taxon>
        <taxon>Bacillati</taxon>
        <taxon>Actinomycetota</taxon>
        <taxon>Actinomycetes</taxon>
        <taxon>Mycobacteriales</taxon>
        <taxon>Gordoniaceae</taxon>
        <taxon>Gordonia</taxon>
    </lineage>
</organism>
<name>A0A3N4G5G0_9ACTN</name>
<dbReference type="RefSeq" id="WP_123932095.1">
    <property type="nucleotide sequence ID" value="NZ_JBPSDP010000013.1"/>
</dbReference>
<protein>
    <submittedName>
        <fullName evidence="1">Uncharacterized protein</fullName>
    </submittedName>
</protein>
<proteinExistence type="predicted"/>
<gene>
    <name evidence="1" type="ORF">EF294_16865</name>
</gene>